<evidence type="ECO:0000256" key="6">
    <source>
        <dbReference type="ARBA" id="ARBA00023157"/>
    </source>
</evidence>
<dbReference type="PANTHER" id="PTHR23037:SF28">
    <property type="entry name" value="ERYTHROPOIETIN RECEPTOR"/>
    <property type="match status" value="1"/>
</dbReference>
<comment type="subcellular location">
    <subcellularLocation>
        <location evidence="1">Membrane</location>
        <topology evidence="1">Single-pass membrane protein</topology>
    </subcellularLocation>
</comment>
<proteinExistence type="predicted"/>
<keyword evidence="5 8" id="KW-0472">Membrane</keyword>
<name>A0A671T223_9TELE</name>
<dbReference type="SUPFAM" id="SSF49265">
    <property type="entry name" value="Fibronectin type III"/>
    <property type="match status" value="1"/>
</dbReference>
<evidence type="ECO:0000256" key="3">
    <source>
        <dbReference type="ARBA" id="ARBA00022729"/>
    </source>
</evidence>
<dbReference type="GO" id="GO:0009897">
    <property type="term" value="C:external side of plasma membrane"/>
    <property type="evidence" value="ECO:0007669"/>
    <property type="project" value="TreeGrafter"/>
</dbReference>
<organism evidence="9 10">
    <name type="scientific">Sinocyclocheilus anshuiensis</name>
    <dbReference type="NCBI Taxonomy" id="1608454"/>
    <lineage>
        <taxon>Eukaryota</taxon>
        <taxon>Metazoa</taxon>
        <taxon>Chordata</taxon>
        <taxon>Craniata</taxon>
        <taxon>Vertebrata</taxon>
        <taxon>Euteleostomi</taxon>
        <taxon>Actinopterygii</taxon>
        <taxon>Neopterygii</taxon>
        <taxon>Teleostei</taxon>
        <taxon>Ostariophysi</taxon>
        <taxon>Cypriniformes</taxon>
        <taxon>Cyprinidae</taxon>
        <taxon>Cyprininae</taxon>
        <taxon>Sinocyclocheilus</taxon>
    </lineage>
</organism>
<evidence type="ECO:0000256" key="5">
    <source>
        <dbReference type="ARBA" id="ARBA00023136"/>
    </source>
</evidence>
<keyword evidence="4 8" id="KW-1133">Transmembrane helix</keyword>
<dbReference type="PANTHER" id="PTHR23037">
    <property type="entry name" value="CYTOKINE RECEPTOR"/>
    <property type="match status" value="1"/>
</dbReference>
<protein>
    <submittedName>
        <fullName evidence="9">Cytokine receptor common subunit gamma-like</fullName>
    </submittedName>
</protein>
<evidence type="ECO:0000256" key="7">
    <source>
        <dbReference type="ARBA" id="ARBA00023170"/>
    </source>
</evidence>
<gene>
    <name evidence="9" type="primary">LOC107673656</name>
</gene>
<dbReference type="InterPro" id="IPR013783">
    <property type="entry name" value="Ig-like_fold"/>
</dbReference>
<feature type="transmembrane region" description="Helical" evidence="8">
    <location>
        <begin position="100"/>
        <end position="122"/>
    </location>
</feature>
<keyword evidence="6" id="KW-1015">Disulfide bond</keyword>
<evidence type="ECO:0000256" key="4">
    <source>
        <dbReference type="ARBA" id="ARBA00022989"/>
    </source>
</evidence>
<keyword evidence="2 8" id="KW-0812">Transmembrane</keyword>
<evidence type="ECO:0000256" key="8">
    <source>
        <dbReference type="SAM" id="Phobius"/>
    </source>
</evidence>
<accession>A0A671T223</accession>
<dbReference type="InterPro" id="IPR036116">
    <property type="entry name" value="FN3_sf"/>
</dbReference>
<evidence type="ECO:0000313" key="10">
    <source>
        <dbReference type="Proteomes" id="UP000472260"/>
    </source>
</evidence>
<dbReference type="AlphaFoldDB" id="A0A671T223"/>
<dbReference type="Proteomes" id="UP000472260">
    <property type="component" value="Unassembled WGS sequence"/>
</dbReference>
<keyword evidence="3" id="KW-0732">Signal</keyword>
<evidence type="ECO:0000256" key="2">
    <source>
        <dbReference type="ARBA" id="ARBA00022692"/>
    </source>
</evidence>
<dbReference type="Gene3D" id="2.60.40.10">
    <property type="entry name" value="Immunoglobulins"/>
    <property type="match status" value="1"/>
</dbReference>
<evidence type="ECO:0000313" key="9">
    <source>
        <dbReference type="Ensembl" id="ENSSANP00000102545.1"/>
    </source>
</evidence>
<dbReference type="Ensembl" id="ENSSANT00000108842.1">
    <property type="protein sequence ID" value="ENSSANP00000102545.1"/>
    <property type="gene ID" value="ENSSANG00000050314.1"/>
</dbReference>
<dbReference type="GO" id="GO:0004896">
    <property type="term" value="F:cytokine receptor activity"/>
    <property type="evidence" value="ECO:0007669"/>
    <property type="project" value="TreeGrafter"/>
</dbReference>
<evidence type="ECO:0000256" key="1">
    <source>
        <dbReference type="ARBA" id="ARBA00004167"/>
    </source>
</evidence>
<keyword evidence="10" id="KW-1185">Reference proteome</keyword>
<reference evidence="9" key="1">
    <citation type="submission" date="2025-08" db="UniProtKB">
        <authorList>
            <consortium name="Ensembl"/>
        </authorList>
    </citation>
    <scope>IDENTIFICATION</scope>
</reference>
<keyword evidence="7" id="KW-0675">Receptor</keyword>
<sequence>NTLHGITATWRTPDNNNKISPSCYEAEVQYKNQCVKDWKSIQVRQQHEVYNLDLSTLSMKTNYDFRIRMKLGCLDKDWSKWTKVQSWGNNEGACMVEGSAYIWVYILIIVLPLTAFLLVCLLTQQGVRRLIFPEVPDPKHFKNKIMDTEQSQWWGNLTQWNEECSTTDIEIIDKNEREEQHQTLVIQPMYTSPEQHDSMYRIYSSETPGEITEVQYSRSVLGYIAF</sequence>
<reference evidence="9" key="2">
    <citation type="submission" date="2025-09" db="UniProtKB">
        <authorList>
            <consortium name="Ensembl"/>
        </authorList>
    </citation>
    <scope>IDENTIFICATION</scope>
</reference>